<reference evidence="1" key="1">
    <citation type="journal article" date="2021" name="PeerJ">
        <title>Extensive microbial diversity within the chicken gut microbiome revealed by metagenomics and culture.</title>
        <authorList>
            <person name="Gilroy R."/>
            <person name="Ravi A."/>
            <person name="Getino M."/>
            <person name="Pursley I."/>
            <person name="Horton D.L."/>
            <person name="Alikhan N.F."/>
            <person name="Baker D."/>
            <person name="Gharbi K."/>
            <person name="Hall N."/>
            <person name="Watson M."/>
            <person name="Adriaenssens E.M."/>
            <person name="Foster-Nyarko E."/>
            <person name="Jarju S."/>
            <person name="Secka A."/>
            <person name="Antonio M."/>
            <person name="Oren A."/>
            <person name="Chaudhuri R.R."/>
            <person name="La Ragione R."/>
            <person name="Hildebrand F."/>
            <person name="Pallen M.J."/>
        </authorList>
    </citation>
    <scope>NUCLEOTIDE SEQUENCE</scope>
    <source>
        <strain evidence="1">CHK189-11263</strain>
    </source>
</reference>
<protein>
    <submittedName>
        <fullName evidence="1">Uncharacterized protein</fullName>
    </submittedName>
</protein>
<organism evidence="1 2">
    <name type="scientific">Candidatus Flavonifractor intestinipullorum</name>
    <dbReference type="NCBI Taxonomy" id="2838587"/>
    <lineage>
        <taxon>Bacteria</taxon>
        <taxon>Bacillati</taxon>
        <taxon>Bacillota</taxon>
        <taxon>Clostridia</taxon>
        <taxon>Eubacteriales</taxon>
        <taxon>Oscillospiraceae</taxon>
        <taxon>Flavonifractor</taxon>
    </lineage>
</organism>
<gene>
    <name evidence="1" type="ORF">H9714_01905</name>
</gene>
<name>A0A9D2M8T9_9FIRM</name>
<proteinExistence type="predicted"/>
<accession>A0A9D2M8T9</accession>
<dbReference type="AlphaFoldDB" id="A0A9D2M8T9"/>
<dbReference type="Proteomes" id="UP000824208">
    <property type="component" value="Unassembled WGS sequence"/>
</dbReference>
<evidence type="ECO:0000313" key="2">
    <source>
        <dbReference type="Proteomes" id="UP000824208"/>
    </source>
</evidence>
<evidence type="ECO:0000313" key="1">
    <source>
        <dbReference type="EMBL" id="HJB56286.1"/>
    </source>
</evidence>
<comment type="caution">
    <text evidence="1">The sequence shown here is derived from an EMBL/GenBank/DDBJ whole genome shotgun (WGS) entry which is preliminary data.</text>
</comment>
<reference evidence="1" key="2">
    <citation type="submission" date="2021-04" db="EMBL/GenBank/DDBJ databases">
        <authorList>
            <person name="Gilroy R."/>
        </authorList>
    </citation>
    <scope>NUCLEOTIDE SEQUENCE</scope>
    <source>
        <strain evidence="1">CHK189-11263</strain>
    </source>
</reference>
<sequence>MEWTVVGVLIALVGLGASIIKPIVTLTQSITKLTVVVERVERELAQQAAHSQESHKRLWAHNDAQDQRLDDHETRISVLEHR</sequence>
<dbReference type="EMBL" id="DWYC01000020">
    <property type="protein sequence ID" value="HJB56286.1"/>
    <property type="molecule type" value="Genomic_DNA"/>
</dbReference>